<proteinExistence type="predicted"/>
<name>A0AAU7C8S1_9BACT</name>
<dbReference type="InterPro" id="IPR002938">
    <property type="entry name" value="FAD-bd"/>
</dbReference>
<evidence type="ECO:0000259" key="1">
    <source>
        <dbReference type="Pfam" id="PF01494"/>
    </source>
</evidence>
<dbReference type="GO" id="GO:0071949">
    <property type="term" value="F:FAD binding"/>
    <property type="evidence" value="ECO:0007669"/>
    <property type="project" value="InterPro"/>
</dbReference>
<dbReference type="PRINTS" id="PR00420">
    <property type="entry name" value="RNGMNOXGNASE"/>
</dbReference>
<sequence length="398" mass="42569">MPFDVSLPFDVVIAGAGLAGGSLALRLARSGARVALLDPARFPREKLCGEFLSPEAWGVLDRLGLAQDVERSGYEPIHRVRLTTPRARVLEAEFTSPDGLPGIGLGRSVLDNLLVQHARAAGVEVIEEARVTGPIVLQGRVAGVVARGSGGGGDPFELRATVTVAAEGRHSTLVRQTGTTRTRSRFRPRLFGMKRHLNVPDTTAEPAGTVGLHLVSGGYGGTCRIEGGLTNLCALLPESALRAHRGQLDRLAGNLFAANPALARLWETSQPAGPWKTVAGVRVEASIPRLPGIFYAGDCQGTIDPLGGQGMTMALLGGETIAPFVTAALASDASIGSLQRAYRAAWHRRFDRRIRLCRLFHHILINPWMIDLASAFKTVAPQLLTAGFEQTRDRPTNR</sequence>
<dbReference type="EC" id="1.-.-.-" evidence="2"/>
<feature type="domain" description="FAD-binding" evidence="1">
    <location>
        <begin position="10"/>
        <end position="205"/>
    </location>
</feature>
<dbReference type="Pfam" id="PF01494">
    <property type="entry name" value="FAD_binding_3"/>
    <property type="match status" value="1"/>
</dbReference>
<dbReference type="SUPFAM" id="SSF51905">
    <property type="entry name" value="FAD/NAD(P)-binding domain"/>
    <property type="match status" value="1"/>
</dbReference>
<dbReference type="EMBL" id="CP155447">
    <property type="protein sequence ID" value="XBH01382.1"/>
    <property type="molecule type" value="Genomic_DNA"/>
</dbReference>
<accession>A0AAU7C8S1</accession>
<dbReference type="AlphaFoldDB" id="A0AAU7C8S1"/>
<reference evidence="2" key="1">
    <citation type="submission" date="2024-05" db="EMBL/GenBank/DDBJ databases">
        <title>Planctomycetes of the genus Singulisphaera possess chitinolytic capabilities.</title>
        <authorList>
            <person name="Ivanova A."/>
        </authorList>
    </citation>
    <scope>NUCLEOTIDE SEQUENCE</scope>
    <source>
        <strain evidence="2">Ch08T</strain>
    </source>
</reference>
<organism evidence="2">
    <name type="scientific">Singulisphaera sp. Ch08</name>
    <dbReference type="NCBI Taxonomy" id="3120278"/>
    <lineage>
        <taxon>Bacteria</taxon>
        <taxon>Pseudomonadati</taxon>
        <taxon>Planctomycetota</taxon>
        <taxon>Planctomycetia</taxon>
        <taxon>Isosphaerales</taxon>
        <taxon>Isosphaeraceae</taxon>
        <taxon>Singulisphaera</taxon>
    </lineage>
</organism>
<dbReference type="RefSeq" id="WP_406694082.1">
    <property type="nucleotide sequence ID" value="NZ_CP155447.1"/>
</dbReference>
<dbReference type="GO" id="GO:0016491">
    <property type="term" value="F:oxidoreductase activity"/>
    <property type="evidence" value="ECO:0007669"/>
    <property type="project" value="UniProtKB-KW"/>
</dbReference>
<gene>
    <name evidence="2" type="ORF">V5E97_23855</name>
</gene>
<dbReference type="Gene3D" id="3.50.50.60">
    <property type="entry name" value="FAD/NAD(P)-binding domain"/>
    <property type="match status" value="1"/>
</dbReference>
<dbReference type="InterPro" id="IPR036188">
    <property type="entry name" value="FAD/NAD-bd_sf"/>
</dbReference>
<keyword evidence="2" id="KW-0560">Oxidoreductase</keyword>
<protein>
    <submittedName>
        <fullName evidence="2">NAD(P)/FAD-dependent oxidoreductase</fullName>
        <ecNumber evidence="2">1.-.-.-</ecNumber>
    </submittedName>
</protein>
<dbReference type="PANTHER" id="PTHR42685:SF22">
    <property type="entry name" value="CONDITIONED MEDIUM FACTOR RECEPTOR 1"/>
    <property type="match status" value="1"/>
</dbReference>
<evidence type="ECO:0000313" key="2">
    <source>
        <dbReference type="EMBL" id="XBH01382.1"/>
    </source>
</evidence>
<dbReference type="InterPro" id="IPR050407">
    <property type="entry name" value="Geranylgeranyl_reductase"/>
</dbReference>
<dbReference type="PANTHER" id="PTHR42685">
    <property type="entry name" value="GERANYLGERANYL DIPHOSPHATE REDUCTASE"/>
    <property type="match status" value="1"/>
</dbReference>